<organism evidence="2 3">
    <name type="scientific">Pleurodeles waltl</name>
    <name type="common">Iberian ribbed newt</name>
    <dbReference type="NCBI Taxonomy" id="8319"/>
    <lineage>
        <taxon>Eukaryota</taxon>
        <taxon>Metazoa</taxon>
        <taxon>Chordata</taxon>
        <taxon>Craniata</taxon>
        <taxon>Vertebrata</taxon>
        <taxon>Euteleostomi</taxon>
        <taxon>Amphibia</taxon>
        <taxon>Batrachia</taxon>
        <taxon>Caudata</taxon>
        <taxon>Salamandroidea</taxon>
        <taxon>Salamandridae</taxon>
        <taxon>Pleurodelinae</taxon>
        <taxon>Pleurodeles</taxon>
    </lineage>
</organism>
<name>A0AAV7VCE9_PLEWA</name>
<proteinExistence type="predicted"/>
<feature type="region of interest" description="Disordered" evidence="1">
    <location>
        <begin position="1"/>
        <end position="25"/>
    </location>
</feature>
<evidence type="ECO:0000313" key="2">
    <source>
        <dbReference type="EMBL" id="KAJ1198988.1"/>
    </source>
</evidence>
<dbReference type="Proteomes" id="UP001066276">
    <property type="component" value="Chromosome 2_1"/>
</dbReference>
<sequence length="106" mass="11667">MDGGTPPGRCSPLATGGDTENSWPVPAPVAAASIASENPADRRVRRVTRGDCPWAQNQFWGSPKQQVFHRLGYKKIRQVGLPGLRRSGVAEESRWTMTHRVLAWST</sequence>
<evidence type="ECO:0000256" key="1">
    <source>
        <dbReference type="SAM" id="MobiDB-lite"/>
    </source>
</evidence>
<reference evidence="2" key="1">
    <citation type="journal article" date="2022" name="bioRxiv">
        <title>Sequencing and chromosome-scale assembly of the giantPleurodeles waltlgenome.</title>
        <authorList>
            <person name="Brown T."/>
            <person name="Elewa A."/>
            <person name="Iarovenko S."/>
            <person name="Subramanian E."/>
            <person name="Araus A.J."/>
            <person name="Petzold A."/>
            <person name="Susuki M."/>
            <person name="Suzuki K.-i.T."/>
            <person name="Hayashi T."/>
            <person name="Toyoda A."/>
            <person name="Oliveira C."/>
            <person name="Osipova E."/>
            <person name="Leigh N.D."/>
            <person name="Simon A."/>
            <person name="Yun M.H."/>
        </authorList>
    </citation>
    <scope>NUCLEOTIDE SEQUENCE</scope>
    <source>
        <strain evidence="2">20211129_DDA</strain>
        <tissue evidence="2">Liver</tissue>
    </source>
</reference>
<protein>
    <submittedName>
        <fullName evidence="2">Uncharacterized protein</fullName>
    </submittedName>
</protein>
<gene>
    <name evidence="2" type="ORF">NDU88_002826</name>
</gene>
<dbReference type="AlphaFoldDB" id="A0AAV7VCE9"/>
<keyword evidence="3" id="KW-1185">Reference proteome</keyword>
<evidence type="ECO:0000313" key="3">
    <source>
        <dbReference type="Proteomes" id="UP001066276"/>
    </source>
</evidence>
<comment type="caution">
    <text evidence="2">The sequence shown here is derived from an EMBL/GenBank/DDBJ whole genome shotgun (WGS) entry which is preliminary data.</text>
</comment>
<accession>A0AAV7VCE9</accession>
<dbReference type="EMBL" id="JANPWB010000003">
    <property type="protein sequence ID" value="KAJ1198988.1"/>
    <property type="molecule type" value="Genomic_DNA"/>
</dbReference>